<evidence type="ECO:0000313" key="3">
    <source>
        <dbReference type="Proteomes" id="UP000182798"/>
    </source>
</evidence>
<dbReference type="Proteomes" id="UP000182798">
    <property type="component" value="Unassembled WGS sequence"/>
</dbReference>
<sequence length="233" mass="26850">MSIILFVYEGKKHERKYIKSLMQETDINIKDTIIETAFCNNIYGLCRVTQGFDTVEDKIYQLFKKQKLKALGSNAQLIPTREDISEIYLFFDYDGHVPMANNKVIKEMLRVFNNETEQGKLYISYPMLEALKDKKNCVFKIKNGKKYKQDVGRTGIHLPKGATFNKLTLHHLKKANFLVNGQRKKPNSLIKQHDIFNAQLTKHISPNKEVAVLSALPLFYLDYKGVSALTSLN</sequence>
<dbReference type="EMBL" id="CAESAQ020000076">
    <property type="protein sequence ID" value="CAB5502588.1"/>
    <property type="molecule type" value="Genomic_DNA"/>
</dbReference>
<evidence type="ECO:0000313" key="1">
    <source>
        <dbReference type="EMBL" id="CAB5502588.1"/>
    </source>
</evidence>
<organism evidence="2 3">
    <name type="scientific">Bathymodiolus thermophilus thioautotrophic gill symbiont</name>
    <dbReference type="NCBI Taxonomy" id="2360"/>
    <lineage>
        <taxon>Bacteria</taxon>
        <taxon>Pseudomonadati</taxon>
        <taxon>Pseudomonadota</taxon>
        <taxon>Gammaproteobacteria</taxon>
        <taxon>sulfur-oxidizing symbionts</taxon>
    </lineage>
</organism>
<reference evidence="1 4" key="3">
    <citation type="submission" date="2020-05" db="EMBL/GenBank/DDBJ databases">
        <authorList>
            <person name="Petersen J."/>
            <person name="Sayavedra L."/>
        </authorList>
    </citation>
    <scope>NUCLEOTIDE SEQUENCE [LARGE SCALE GENOMIC DNA]</scope>
    <source>
        <strain evidence="1">B thermophilus SOXS</strain>
    </source>
</reference>
<accession>A0A1J5U6K9</accession>
<protein>
    <submittedName>
        <fullName evidence="2">Uncharacterized protein</fullName>
    </submittedName>
</protein>
<dbReference type="RefSeq" id="WP_071564640.1">
    <property type="nucleotide sequence ID" value="NZ_CAESAQ020000076.1"/>
</dbReference>
<dbReference type="EMBL" id="MIQH01000655">
    <property type="protein sequence ID" value="OIR24454.1"/>
    <property type="molecule type" value="Genomic_DNA"/>
</dbReference>
<gene>
    <name evidence="2" type="ORF">BGC33_03675</name>
    <name evidence="1" type="ORF">THERMOS_1632</name>
</gene>
<reference evidence="2" key="2">
    <citation type="journal article" date="2017" name="Stand. Genomic Sci.">
        <title>Genome sequence of the sulfur-oxidizing Bathymodiolus thermophilus gill endosymbiont.</title>
        <authorList>
            <person name="Ponnudurai R."/>
            <person name="Sayavedra L."/>
            <person name="Kleiner M."/>
            <person name="Heiden S.E."/>
            <person name="Thurmer A."/>
            <person name="Felbeck H."/>
            <person name="Schluter R."/>
            <person name="Sievert S.M."/>
            <person name="Daniel R."/>
            <person name="Schweder T."/>
            <person name="Markert S."/>
        </authorList>
    </citation>
    <scope>NUCLEOTIDE SEQUENCE</scope>
    <source>
        <strain evidence="2">BAT/CrabSpa'14</strain>
    </source>
</reference>
<evidence type="ECO:0000313" key="2">
    <source>
        <dbReference type="EMBL" id="OIR24454.1"/>
    </source>
</evidence>
<dbReference type="Proteomes" id="UP000643672">
    <property type="component" value="Unassembled WGS sequence"/>
</dbReference>
<keyword evidence="4" id="KW-1185">Reference proteome</keyword>
<reference evidence="3" key="1">
    <citation type="submission" date="2016-09" db="EMBL/GenBank/DDBJ databases">
        <title>Genome Sequence of Bathymodiolus thermophilus sulfur-oxidizing gill endosymbiont.</title>
        <authorList>
            <person name="Ponnudurai R."/>
            <person name="Kleiner M."/>
            <person name="Sayavedra L."/>
            <person name="Thuermer A."/>
            <person name="Felbeck H."/>
            <person name="Schlueter R."/>
            <person name="Schweder T."/>
            <person name="Markert S."/>
        </authorList>
    </citation>
    <scope>NUCLEOTIDE SEQUENCE [LARGE SCALE GENOMIC DNA]</scope>
    <source>
        <strain evidence="3">BAT/CrabSpa'14</strain>
    </source>
</reference>
<dbReference type="OrthoDB" id="9796831at2"/>
<proteinExistence type="predicted"/>
<dbReference type="AlphaFoldDB" id="A0A1J5U6K9"/>
<comment type="caution">
    <text evidence="2">The sequence shown here is derived from an EMBL/GenBank/DDBJ whole genome shotgun (WGS) entry which is preliminary data.</text>
</comment>
<evidence type="ECO:0000313" key="4">
    <source>
        <dbReference type="Proteomes" id="UP000643672"/>
    </source>
</evidence>
<name>A0A1J5U6K9_9GAMM</name>